<comment type="subcellular location">
    <subcellularLocation>
        <location evidence="1">Cytoplasm</location>
    </subcellularLocation>
</comment>
<dbReference type="InterPro" id="IPR003033">
    <property type="entry name" value="SCP2_sterol-bd_dom"/>
</dbReference>
<reference evidence="4" key="1">
    <citation type="journal article" date="2019" name="Int. J. Syst. Evol. Microbiol.">
        <title>The Global Catalogue of Microorganisms (GCM) 10K type strain sequencing project: providing services to taxonomists for standard genome sequencing and annotation.</title>
        <authorList>
            <consortium name="The Broad Institute Genomics Platform"/>
            <consortium name="The Broad Institute Genome Sequencing Center for Infectious Disease"/>
            <person name="Wu L."/>
            <person name="Ma J."/>
        </authorList>
    </citation>
    <scope>NUCLEOTIDE SEQUENCE [LARGE SCALE GENOMIC DNA]</scope>
    <source>
        <strain evidence="4">CCM 7950</strain>
    </source>
</reference>
<keyword evidence="1" id="KW-0963">Cytoplasm</keyword>
<dbReference type="EMBL" id="JBHUFP010000004">
    <property type="protein sequence ID" value="MFD1805143.1"/>
    <property type="molecule type" value="Genomic_DNA"/>
</dbReference>
<dbReference type="SUPFAM" id="SSF160355">
    <property type="entry name" value="Bacterial polysaccharide co-polymerase-like"/>
    <property type="match status" value="1"/>
</dbReference>
<dbReference type="InterPro" id="IPR038989">
    <property type="entry name" value="UbiJ"/>
</dbReference>
<dbReference type="Proteomes" id="UP001597420">
    <property type="component" value="Unassembled WGS sequence"/>
</dbReference>
<organism evidence="3 4">
    <name type="scientific">Pasteurella oralis</name>
    <dbReference type="NCBI Taxonomy" id="1071947"/>
    <lineage>
        <taxon>Bacteria</taxon>
        <taxon>Pseudomonadati</taxon>
        <taxon>Pseudomonadota</taxon>
        <taxon>Gammaproteobacteria</taxon>
        <taxon>Pasteurellales</taxon>
        <taxon>Pasteurellaceae</taxon>
        <taxon>Pasteurella</taxon>
    </lineage>
</organism>
<dbReference type="HAMAP" id="MF_02215">
    <property type="entry name" value="UbiJ"/>
    <property type="match status" value="1"/>
</dbReference>
<sequence length="222" mass="25812">MPMKTLSIFQQLMLPQLINGTLERVLNYLIQRTDDCEPYLRKLNHKILQVKLQKFDLPFYFIFSPQRIDLLNQYEGESDCAIDIAPNLLLHLPKKAQLSQFINDRSILLQGDLQVLQDFVALIEFLEKDPAELLSRYIGDVPAQSAVDFLNKLRHIMQHKLSQSQQFWGERLTEEWQVISPSLAIADFCDQVKILEKDTALLEQKINKLCAQVPNKMDKQCI</sequence>
<evidence type="ECO:0000256" key="1">
    <source>
        <dbReference type="HAMAP-Rule" id="MF_02215"/>
    </source>
</evidence>
<evidence type="ECO:0000313" key="4">
    <source>
        <dbReference type="Proteomes" id="UP001597420"/>
    </source>
</evidence>
<name>A0ABW4NSA8_9PAST</name>
<dbReference type="Pfam" id="PF02036">
    <property type="entry name" value="SCP2"/>
    <property type="match status" value="1"/>
</dbReference>
<proteinExistence type="inferred from homology"/>
<evidence type="ECO:0000313" key="3">
    <source>
        <dbReference type="EMBL" id="MFD1805143.1"/>
    </source>
</evidence>
<comment type="pathway">
    <text evidence="1">Cofactor biosynthesis; ubiquinone biosynthesis.</text>
</comment>
<comment type="function">
    <text evidence="1">Required for ubiquinone (coenzyme Q) biosynthesis. Binds hydrophobic ubiquinone biosynthetic intermediates via its SCP2 domain and is essential for the stability of the Ubi complex. May constitute a docking platform where Ubi enzymes assemble and access their SCP2-bound polyprenyl substrates.</text>
</comment>
<dbReference type="RefSeq" id="WP_379095585.1">
    <property type="nucleotide sequence ID" value="NZ_JAUNLA010000009.1"/>
</dbReference>
<protein>
    <recommendedName>
        <fullName evidence="1">Ubiquinone biosynthesis accessory factor UbiJ</fullName>
    </recommendedName>
</protein>
<feature type="domain" description="SCP2" evidence="2">
    <location>
        <begin position="26"/>
        <end position="123"/>
    </location>
</feature>
<accession>A0ABW4NSA8</accession>
<evidence type="ECO:0000259" key="2">
    <source>
        <dbReference type="Pfam" id="PF02036"/>
    </source>
</evidence>
<keyword evidence="4" id="KW-1185">Reference proteome</keyword>
<dbReference type="PANTHER" id="PTHR38693:SF1">
    <property type="entry name" value="UBIQUINONE BIOSYNTHESIS ACCESSORY FACTOR UBIJ"/>
    <property type="match status" value="1"/>
</dbReference>
<comment type="similarity">
    <text evidence="1">Belongs to the UbiJ family.</text>
</comment>
<comment type="caution">
    <text evidence="3">The sequence shown here is derived from an EMBL/GenBank/DDBJ whole genome shotgun (WGS) entry which is preliminary data.</text>
</comment>
<dbReference type="PANTHER" id="PTHR38693">
    <property type="entry name" value="UBIQUINONE BIOSYNTHESIS PROTEIN UBIJ"/>
    <property type="match status" value="1"/>
</dbReference>
<keyword evidence="1" id="KW-0831">Ubiquinone biosynthesis</keyword>
<gene>
    <name evidence="1" type="primary">ubiJ</name>
    <name evidence="3" type="ORF">ACFSAV_01920</name>
</gene>